<dbReference type="AlphaFoldDB" id="X1MMA0"/>
<dbReference type="EMBL" id="BARV01005523">
    <property type="protein sequence ID" value="GAI15830.1"/>
    <property type="molecule type" value="Genomic_DNA"/>
</dbReference>
<comment type="caution">
    <text evidence="1">The sequence shown here is derived from an EMBL/GenBank/DDBJ whole genome shotgun (WGS) entry which is preliminary data.</text>
</comment>
<proteinExistence type="predicted"/>
<name>X1MMA0_9ZZZZ</name>
<reference evidence="1" key="1">
    <citation type="journal article" date="2014" name="Front. Microbiol.">
        <title>High frequency of phylogenetically diverse reductive dehalogenase-homologous genes in deep subseafloor sedimentary metagenomes.</title>
        <authorList>
            <person name="Kawai M."/>
            <person name="Futagami T."/>
            <person name="Toyoda A."/>
            <person name="Takaki Y."/>
            <person name="Nishi S."/>
            <person name="Hori S."/>
            <person name="Arai W."/>
            <person name="Tsubouchi T."/>
            <person name="Morono Y."/>
            <person name="Uchiyama I."/>
            <person name="Ito T."/>
            <person name="Fujiyama A."/>
            <person name="Inagaki F."/>
            <person name="Takami H."/>
        </authorList>
    </citation>
    <scope>NUCLEOTIDE SEQUENCE</scope>
    <source>
        <strain evidence="1">Expedition CK06-06</strain>
    </source>
</reference>
<accession>X1MMA0</accession>
<gene>
    <name evidence="1" type="ORF">S06H3_11416</name>
</gene>
<organism evidence="1">
    <name type="scientific">marine sediment metagenome</name>
    <dbReference type="NCBI Taxonomy" id="412755"/>
    <lineage>
        <taxon>unclassified sequences</taxon>
        <taxon>metagenomes</taxon>
        <taxon>ecological metagenomes</taxon>
    </lineage>
</organism>
<evidence type="ECO:0000313" key="1">
    <source>
        <dbReference type="EMBL" id="GAI15830.1"/>
    </source>
</evidence>
<feature type="non-terminal residue" evidence="1">
    <location>
        <position position="1"/>
    </location>
</feature>
<protein>
    <submittedName>
        <fullName evidence="1">Uncharacterized protein</fullName>
    </submittedName>
</protein>
<sequence length="39" mass="4457">IGELKKYGIPNYETGERCAQVIQKISLRTSKINNFNLCN</sequence>